<accession>A0A388LL47</accession>
<feature type="compositionally biased region" description="Polar residues" evidence="1">
    <location>
        <begin position="717"/>
        <end position="730"/>
    </location>
</feature>
<feature type="region of interest" description="Disordered" evidence="1">
    <location>
        <begin position="692"/>
        <end position="731"/>
    </location>
</feature>
<evidence type="ECO:0000313" key="2">
    <source>
        <dbReference type="EMBL" id="GBG83048.1"/>
    </source>
</evidence>
<feature type="compositionally biased region" description="Polar residues" evidence="1">
    <location>
        <begin position="600"/>
        <end position="620"/>
    </location>
</feature>
<organism evidence="2 3">
    <name type="scientific">Chara braunii</name>
    <name type="common">Braun's stonewort</name>
    <dbReference type="NCBI Taxonomy" id="69332"/>
    <lineage>
        <taxon>Eukaryota</taxon>
        <taxon>Viridiplantae</taxon>
        <taxon>Streptophyta</taxon>
        <taxon>Charophyceae</taxon>
        <taxon>Charales</taxon>
        <taxon>Characeae</taxon>
        <taxon>Chara</taxon>
    </lineage>
</organism>
<evidence type="ECO:0000313" key="3">
    <source>
        <dbReference type="Proteomes" id="UP000265515"/>
    </source>
</evidence>
<dbReference type="Pfam" id="PF13516">
    <property type="entry name" value="LRR_6"/>
    <property type="match status" value="1"/>
</dbReference>
<dbReference type="AlphaFoldDB" id="A0A388LL47"/>
<dbReference type="GO" id="GO:0009933">
    <property type="term" value="P:meristem structural organization"/>
    <property type="evidence" value="ECO:0007669"/>
    <property type="project" value="InterPro"/>
</dbReference>
<evidence type="ECO:0000256" key="1">
    <source>
        <dbReference type="SAM" id="MobiDB-lite"/>
    </source>
</evidence>
<dbReference type="Gene3D" id="3.80.10.10">
    <property type="entry name" value="Ribonuclease Inhibitor"/>
    <property type="match status" value="1"/>
</dbReference>
<comment type="caution">
    <text evidence="2">The sequence shown here is derived from an EMBL/GenBank/DDBJ whole genome shotgun (WGS) entry which is preliminary data.</text>
</comment>
<dbReference type="InterPro" id="IPR001611">
    <property type="entry name" value="Leu-rich_rpt"/>
</dbReference>
<feature type="region of interest" description="Disordered" evidence="1">
    <location>
        <begin position="567"/>
        <end position="636"/>
    </location>
</feature>
<dbReference type="SMART" id="SM00368">
    <property type="entry name" value="LRR_RI"/>
    <property type="match status" value="8"/>
</dbReference>
<gene>
    <name evidence="2" type="ORF">CBR_g36665</name>
</gene>
<dbReference type="OrthoDB" id="626167at2759"/>
<reference evidence="2 3" key="1">
    <citation type="journal article" date="2018" name="Cell">
        <title>The Chara Genome: Secondary Complexity and Implications for Plant Terrestrialization.</title>
        <authorList>
            <person name="Nishiyama T."/>
            <person name="Sakayama H."/>
            <person name="Vries J.D."/>
            <person name="Buschmann H."/>
            <person name="Saint-Marcoux D."/>
            <person name="Ullrich K.K."/>
            <person name="Haas F.B."/>
            <person name="Vanderstraeten L."/>
            <person name="Becker D."/>
            <person name="Lang D."/>
            <person name="Vosolsobe S."/>
            <person name="Rombauts S."/>
            <person name="Wilhelmsson P.K.I."/>
            <person name="Janitza P."/>
            <person name="Kern R."/>
            <person name="Heyl A."/>
            <person name="Rumpler F."/>
            <person name="Villalobos L.I.A.C."/>
            <person name="Clay J.M."/>
            <person name="Skokan R."/>
            <person name="Toyoda A."/>
            <person name="Suzuki Y."/>
            <person name="Kagoshima H."/>
            <person name="Schijlen E."/>
            <person name="Tajeshwar N."/>
            <person name="Catarino B."/>
            <person name="Hetherington A.J."/>
            <person name="Saltykova A."/>
            <person name="Bonnot C."/>
            <person name="Breuninger H."/>
            <person name="Symeonidi A."/>
            <person name="Radhakrishnan G.V."/>
            <person name="Van Nieuwerburgh F."/>
            <person name="Deforce D."/>
            <person name="Chang C."/>
            <person name="Karol K.G."/>
            <person name="Hedrich R."/>
            <person name="Ulvskov P."/>
            <person name="Glockner G."/>
            <person name="Delwiche C.F."/>
            <person name="Petrasek J."/>
            <person name="Van de Peer Y."/>
            <person name="Friml J."/>
            <person name="Beilby M."/>
            <person name="Dolan L."/>
            <person name="Kohara Y."/>
            <person name="Sugano S."/>
            <person name="Fujiyama A."/>
            <person name="Delaux P.-M."/>
            <person name="Quint M."/>
            <person name="TheiBen G."/>
            <person name="Hagemann M."/>
            <person name="Harholt J."/>
            <person name="Dunand C."/>
            <person name="Zachgo S."/>
            <person name="Langdale J."/>
            <person name="Maumus F."/>
            <person name="Straeten D.V.D."/>
            <person name="Gould S.B."/>
            <person name="Rensing S.A."/>
        </authorList>
    </citation>
    <scope>NUCLEOTIDE SEQUENCE [LARGE SCALE GENOMIC DNA]</scope>
    <source>
        <strain evidence="2 3">S276</strain>
    </source>
</reference>
<feature type="compositionally biased region" description="Basic and acidic residues" evidence="1">
    <location>
        <begin position="580"/>
        <end position="593"/>
    </location>
</feature>
<name>A0A388LL47_CHABU</name>
<protein>
    <submittedName>
        <fullName evidence="2">Uncharacterized protein</fullName>
    </submittedName>
</protein>
<sequence length="814" mass="86029">MPLLTWSAMPDSASSFPGAALPQLGPSRCSAQQGDEDGVYHSQVSTETVRVSLDGHDLEVCVDAAMDKGNSPKTIGWLMEETVRLATFNFANGTCNRRPVLRGMRLRGIMLKSSQIVEEALQGAGRDEPLEAVVEGWERLPIADRYVARCMEQNVPLNQTLLEKLKRTEGSEEEVNVSQCRLTDTEVRPLLSALAASEELTMLDLSDNKLGSKTVNGILEIVRASKETDLGLVLDLRNNQIGPSALLEICRCSVTLTRLESLDISGNRLTDAASRQIASLLKSSKVLVHLCLEGCALTTRSIQSIASALQSDSPLSKLAIGKNNPVSGRAMKVLLEKLCLMPSFTELDIHGIELDDVAAEAVGLLLCSSPNLISLQMSSTDLQDSGAIAISDIVSNKDVRLSRLEVASCGIGPVSAAKFCRQLAAVGGLSYLDISRNHVGIQGADILAMAVVRAGSRLKQLEMAGCGLGCDGVIRILQAAAGSKVLAVLNLSANFSFSKAVPSDIKAQRSNEIGMEKANNHDGCDGTVCDENDIVPDSDDDVETPAACFSSAGIGRARPSVAEAATLNDTNDGTSLPLSGKEKTVNDDADQKQKMKAVPATSQNIGQASSSLRKNDTTNCGAEEEGHVGIPETGMHRTGDELSVMSVPDANRTMADDRSHAKELNAMGENVAEQADGGAAILNEDMPPVAANGPHNGMDVPTSGKRSACPPPAAAANSSLGRKSGHSSGSDCIGDGKGTFLDVIIELIVAASSLQKLNLSGNSLPVEAFEKIRVAWARGRREWRNARHTECSADQAASSKENADGVNTDLCVLE</sequence>
<dbReference type="GO" id="GO:0005634">
    <property type="term" value="C:nucleus"/>
    <property type="evidence" value="ECO:0007669"/>
    <property type="project" value="InterPro"/>
</dbReference>
<dbReference type="PANTHER" id="PTHR47684">
    <property type="entry name" value="PROTEIN TONSOKU"/>
    <property type="match status" value="1"/>
</dbReference>
<dbReference type="GO" id="GO:0072423">
    <property type="term" value="P:response to DNA damage checkpoint signaling"/>
    <property type="evidence" value="ECO:0007669"/>
    <property type="project" value="InterPro"/>
</dbReference>
<dbReference type="SUPFAM" id="SSF52047">
    <property type="entry name" value="RNI-like"/>
    <property type="match status" value="1"/>
</dbReference>
<dbReference type="Gramene" id="GBG83048">
    <property type="protein sequence ID" value="GBG83048"/>
    <property type="gene ID" value="CBR_g36665"/>
</dbReference>
<dbReference type="PRINTS" id="PR00019">
    <property type="entry name" value="LEURICHRPT"/>
</dbReference>
<feature type="region of interest" description="Disordered" evidence="1">
    <location>
        <begin position="17"/>
        <end position="39"/>
    </location>
</feature>
<dbReference type="EMBL" id="BFEA01000426">
    <property type="protein sequence ID" value="GBG83048.1"/>
    <property type="molecule type" value="Genomic_DNA"/>
</dbReference>
<dbReference type="Proteomes" id="UP000265515">
    <property type="component" value="Unassembled WGS sequence"/>
</dbReference>
<dbReference type="PANTHER" id="PTHR47684:SF1">
    <property type="entry name" value="PROTEIN TONSOKU"/>
    <property type="match status" value="1"/>
</dbReference>
<dbReference type="InterPro" id="IPR032675">
    <property type="entry name" value="LRR_dom_sf"/>
</dbReference>
<feature type="compositionally biased region" description="Polar residues" evidence="1">
    <location>
        <begin position="567"/>
        <end position="577"/>
    </location>
</feature>
<dbReference type="STRING" id="69332.A0A388LL47"/>
<dbReference type="InterPro" id="IPR044227">
    <property type="entry name" value="TONSOKU"/>
</dbReference>
<keyword evidence="3" id="KW-1185">Reference proteome</keyword>
<proteinExistence type="predicted"/>
<dbReference type="GO" id="GO:0040029">
    <property type="term" value="P:epigenetic regulation of gene expression"/>
    <property type="evidence" value="ECO:0007669"/>
    <property type="project" value="InterPro"/>
</dbReference>